<dbReference type="EMBL" id="WWCM01000008">
    <property type="protein sequence ID" value="MYM40228.1"/>
    <property type="molecule type" value="Genomic_DNA"/>
</dbReference>
<keyword evidence="1" id="KW-0732">Signal</keyword>
<dbReference type="Proteomes" id="UP000478090">
    <property type="component" value="Unassembled WGS sequence"/>
</dbReference>
<dbReference type="RefSeq" id="WP_161039591.1">
    <property type="nucleotide sequence ID" value="NZ_WWCM01000008.1"/>
</dbReference>
<evidence type="ECO:0000313" key="3">
    <source>
        <dbReference type="Proteomes" id="UP000478090"/>
    </source>
</evidence>
<sequence>MKTLIAALVATSIAALSLGTAHAGDAMVQVKPTPSYHLNQQELYDLEQSFALSNGQTMKFTTNLNRIYVRVDRGARVEIFPVAKDRFQSEAGTQFEFRDDNETVAVANFGLLPMAEAPAKAMVLARR</sequence>
<accession>A0ABW9VKV2</accession>
<feature type="signal peptide" evidence="1">
    <location>
        <begin position="1"/>
        <end position="23"/>
    </location>
</feature>
<evidence type="ECO:0000313" key="2">
    <source>
        <dbReference type="EMBL" id="MYM40228.1"/>
    </source>
</evidence>
<organism evidence="2 3">
    <name type="scientific">Duganella qianjiadongensis</name>
    <dbReference type="NCBI Taxonomy" id="2692176"/>
    <lineage>
        <taxon>Bacteria</taxon>
        <taxon>Pseudomonadati</taxon>
        <taxon>Pseudomonadota</taxon>
        <taxon>Betaproteobacteria</taxon>
        <taxon>Burkholderiales</taxon>
        <taxon>Oxalobacteraceae</taxon>
        <taxon>Telluria group</taxon>
        <taxon>Duganella</taxon>
    </lineage>
</organism>
<gene>
    <name evidence="2" type="ORF">GTP27_12935</name>
</gene>
<comment type="caution">
    <text evidence="2">The sequence shown here is derived from an EMBL/GenBank/DDBJ whole genome shotgun (WGS) entry which is preliminary data.</text>
</comment>
<reference evidence="2 3" key="1">
    <citation type="submission" date="2019-12" db="EMBL/GenBank/DDBJ databases">
        <title>Novel species isolated from a subtropical stream in China.</title>
        <authorList>
            <person name="Lu H."/>
        </authorList>
    </citation>
    <scope>NUCLEOTIDE SEQUENCE [LARGE SCALE GENOMIC DNA]</scope>
    <source>
        <strain evidence="2 3">CY13W</strain>
    </source>
</reference>
<protein>
    <submittedName>
        <fullName evidence="2">Gel scht</fullName>
    </submittedName>
</protein>
<feature type="chain" id="PRO_5045538811" evidence="1">
    <location>
        <begin position="24"/>
        <end position="127"/>
    </location>
</feature>
<evidence type="ECO:0000256" key="1">
    <source>
        <dbReference type="SAM" id="SignalP"/>
    </source>
</evidence>
<proteinExistence type="predicted"/>
<name>A0ABW9VKV2_9BURK</name>
<keyword evidence="3" id="KW-1185">Reference proteome</keyword>